<keyword evidence="1" id="KW-0863">Zinc-finger</keyword>
<feature type="region of interest" description="Disordered" evidence="2">
    <location>
        <begin position="240"/>
        <end position="343"/>
    </location>
</feature>
<reference evidence="5" key="1">
    <citation type="submission" date="2017-03" db="EMBL/GenBank/DDBJ databases">
        <title>Phytopthora megakarya and P. palmivora, two closely related causual agents of cacao black pod achieved similar genome size and gene model numbers by different mechanisms.</title>
        <authorList>
            <person name="Ali S."/>
            <person name="Shao J."/>
            <person name="Larry D.J."/>
            <person name="Kronmiller B."/>
            <person name="Shen D."/>
            <person name="Strem M.D."/>
            <person name="Melnick R.L."/>
            <person name="Guiltinan M.J."/>
            <person name="Tyler B.M."/>
            <person name="Meinhardt L.W."/>
            <person name="Bailey B.A."/>
        </authorList>
    </citation>
    <scope>NUCLEOTIDE SEQUENCE [LARGE SCALE GENOMIC DNA]</scope>
    <source>
        <strain evidence="5">zdho120</strain>
    </source>
</reference>
<evidence type="ECO:0000259" key="3">
    <source>
        <dbReference type="PROSITE" id="PS50158"/>
    </source>
</evidence>
<sequence length="392" mass="44090">MDRYLAEEREANKGPSSTRPQHQGSQDVEMESIRPSGHGCRWEYDPDDVDWSTSTRATVATAATGATGSTMIQRVRISAISDLKEFTGKVQDEDRARAWISKVKSAFMRDEASDDEKCLTFADLLAGSAKNWYRQLSRSTSNKWSELLRSFQTRYCGGVSVAGQYYHTRHRSDESPLDYLYRLNVAGLRARLKIKDGNAKERREHVDHYIETLEDQDLAERLTLLRLTDAEDLEEVLRARDRAKNRQKKAAFGTGRSLPTPPPKQVRAIQIQANDSGSDSESDGSGGSDSDVDSHRKIFLAANEDTTPKTEKEPTPPDPRLPERDQGHQGHNQKIHGNGFTRDRCSHCGSRKHSDLGCWRRVTCTKCGKRGHPSDHCLFVCRGCGELHDMGK</sequence>
<feature type="compositionally biased region" description="Polar residues" evidence="2">
    <location>
        <begin position="14"/>
        <end position="26"/>
    </location>
</feature>
<accession>A0A225UI19</accession>
<keyword evidence="5" id="KW-1185">Reference proteome</keyword>
<dbReference type="InterPro" id="IPR001878">
    <property type="entry name" value="Znf_CCHC"/>
</dbReference>
<dbReference type="GO" id="GO:0008270">
    <property type="term" value="F:zinc ion binding"/>
    <property type="evidence" value="ECO:0007669"/>
    <property type="project" value="UniProtKB-KW"/>
</dbReference>
<evidence type="ECO:0000256" key="2">
    <source>
        <dbReference type="SAM" id="MobiDB-lite"/>
    </source>
</evidence>
<feature type="domain" description="CCHC-type" evidence="3">
    <location>
        <begin position="364"/>
        <end position="377"/>
    </location>
</feature>
<dbReference type="AlphaFoldDB" id="A0A225UI19"/>
<dbReference type="GO" id="GO:0003676">
    <property type="term" value="F:nucleic acid binding"/>
    <property type="evidence" value="ECO:0007669"/>
    <property type="project" value="InterPro"/>
</dbReference>
<evidence type="ECO:0000313" key="5">
    <source>
        <dbReference type="Proteomes" id="UP000198211"/>
    </source>
</evidence>
<dbReference type="OrthoDB" id="114393at2759"/>
<keyword evidence="1" id="KW-0862">Zinc</keyword>
<keyword evidence="1" id="KW-0479">Metal-binding</keyword>
<feature type="region of interest" description="Disordered" evidence="2">
    <location>
        <begin position="1"/>
        <end position="39"/>
    </location>
</feature>
<organism evidence="4 5">
    <name type="scientific">Phytophthora megakarya</name>
    <dbReference type="NCBI Taxonomy" id="4795"/>
    <lineage>
        <taxon>Eukaryota</taxon>
        <taxon>Sar</taxon>
        <taxon>Stramenopiles</taxon>
        <taxon>Oomycota</taxon>
        <taxon>Peronosporomycetes</taxon>
        <taxon>Peronosporales</taxon>
        <taxon>Peronosporaceae</taxon>
        <taxon>Phytophthora</taxon>
    </lineage>
</organism>
<proteinExistence type="predicted"/>
<dbReference type="Proteomes" id="UP000198211">
    <property type="component" value="Unassembled WGS sequence"/>
</dbReference>
<name>A0A225UI19_9STRA</name>
<gene>
    <name evidence="4" type="ORF">PHMEG_00037963</name>
</gene>
<evidence type="ECO:0000256" key="1">
    <source>
        <dbReference type="PROSITE-ProRule" id="PRU00047"/>
    </source>
</evidence>
<feature type="compositionally biased region" description="Basic and acidic residues" evidence="2">
    <location>
        <begin position="1"/>
        <end position="12"/>
    </location>
</feature>
<comment type="caution">
    <text evidence="4">The sequence shown here is derived from an EMBL/GenBank/DDBJ whole genome shotgun (WGS) entry which is preliminary data.</text>
</comment>
<protein>
    <recommendedName>
        <fullName evidence="3">CCHC-type domain-containing protein</fullName>
    </recommendedName>
</protein>
<feature type="compositionally biased region" description="Basic and acidic residues" evidence="2">
    <location>
        <begin position="306"/>
        <end position="328"/>
    </location>
</feature>
<dbReference type="EMBL" id="NBNE01017172">
    <property type="protein sequence ID" value="OWY92857.1"/>
    <property type="molecule type" value="Genomic_DNA"/>
</dbReference>
<dbReference type="PROSITE" id="PS50158">
    <property type="entry name" value="ZF_CCHC"/>
    <property type="match status" value="1"/>
</dbReference>
<evidence type="ECO:0000313" key="4">
    <source>
        <dbReference type="EMBL" id="OWY92857.1"/>
    </source>
</evidence>